<dbReference type="Proteomes" id="UP000015464">
    <property type="component" value="Unassembled WGS sequence"/>
</dbReference>
<dbReference type="InterPro" id="IPR008936">
    <property type="entry name" value="Rho_GTPase_activation_prot"/>
</dbReference>
<dbReference type="STRING" id="653667.S9VRH5"/>
<feature type="compositionally biased region" description="Low complexity" evidence="1">
    <location>
        <begin position="30"/>
        <end position="41"/>
    </location>
</feature>
<feature type="region of interest" description="Disordered" evidence="1">
    <location>
        <begin position="130"/>
        <end position="150"/>
    </location>
</feature>
<proteinExistence type="predicted"/>
<evidence type="ECO:0000259" key="2">
    <source>
        <dbReference type="PROSITE" id="PS50238"/>
    </source>
</evidence>
<gene>
    <name evidence="3" type="ORF">SPOG_01299</name>
</gene>
<organism evidence="3 4">
    <name type="scientific">Schizosaccharomyces cryophilus (strain OY26 / ATCC MYA-4695 / CBS 11777 / NBRC 106824 / NRRL Y48691)</name>
    <name type="common">Fission yeast</name>
    <dbReference type="NCBI Taxonomy" id="653667"/>
    <lineage>
        <taxon>Eukaryota</taxon>
        <taxon>Fungi</taxon>
        <taxon>Dikarya</taxon>
        <taxon>Ascomycota</taxon>
        <taxon>Taphrinomycotina</taxon>
        <taxon>Schizosaccharomycetes</taxon>
        <taxon>Schizosaccharomycetales</taxon>
        <taxon>Schizosaccharomycetaceae</taxon>
        <taxon>Schizosaccharomyces</taxon>
    </lineage>
</organism>
<dbReference type="Pfam" id="PF00620">
    <property type="entry name" value="RhoGAP"/>
    <property type="match status" value="1"/>
</dbReference>
<dbReference type="GeneID" id="25035628"/>
<evidence type="ECO:0000313" key="4">
    <source>
        <dbReference type="Proteomes" id="UP000015464"/>
    </source>
</evidence>
<dbReference type="RefSeq" id="XP_013025024.1">
    <property type="nucleotide sequence ID" value="XM_013169570.1"/>
</dbReference>
<keyword evidence="4" id="KW-1185">Reference proteome</keyword>
<dbReference type="CDD" id="cd00159">
    <property type="entry name" value="RhoGAP"/>
    <property type="match status" value="1"/>
</dbReference>
<dbReference type="eggNOG" id="ENOG502SAYM">
    <property type="taxonomic scope" value="Eukaryota"/>
</dbReference>
<feature type="compositionally biased region" description="Polar residues" evidence="1">
    <location>
        <begin position="582"/>
        <end position="639"/>
    </location>
</feature>
<dbReference type="GO" id="GO:0032153">
    <property type="term" value="C:cell division site"/>
    <property type="evidence" value="ECO:0007669"/>
    <property type="project" value="EnsemblFungi"/>
</dbReference>
<feature type="compositionally biased region" description="Polar residues" evidence="1">
    <location>
        <begin position="137"/>
        <end position="149"/>
    </location>
</feature>
<sequence length="746" mass="83283">MLFRSSTVKHGSGPSANLHGETETNENPLETITETNSSTSNVPKPSVREEQTMPWASTSLLQKEQEQEKYNELRKEHLRRYQNLFNTYNLPKKNLEEVANQSKGNRFSYYIQDDTFDKLNSFDETLHQSHDDGYVTPSGSPTKLKSTPKNLPFVPEMSLDKEQAGVYVQEPAVLEKHFDESFHTPSRRPVSSILPSQDLFFSTPQQSPSKNANNSEDFSPNSRTSMNLFSSPTQDSPKRSPSKHSLGRASLSSLLRRPSSSYSPKKQSPGIHRRSLTNYFKFSHRGTVQQPPPLDTVFGKSVEDLSNNYAEDLCKFFFQTNELAPFPLLLPHVFAQCIYTLSINALHVPGIFRISGSGPIIKAIMRHYSSPPHYWLDETSSIFQRIGFPTSIDIGGVLKRFIMLLPGGLLGTKDVLNMLVPLFLDESSSLPSDVWAELIAFAIAQIDSIVRFSLLCSLMALLRQVSLRTQELEATMENVKDSSLMKSEALGIIFGPLLLGNSITDLSKSNRSSDFNNLMHFETEKARLEARIVEGLINHWPEIMSKLTSFNIHQSFPDCVLLNLVPNFQPAIPLIEEPVDSTAANQEHTAEKSITATSAESQIPSEVTSLPSVAVDSKSNPNDSGSQFSTTVPLASASTPHVAHIQEENLPEQEKIPSQSGVSNVQIEPVYSRSEPLNLSSQAAESHIPDSKDIRPRELNSAVRHQPETHNKQQSSNLKKSSRKKSSKGNFLTRFFGKFKSVKKKH</sequence>
<dbReference type="InterPro" id="IPR000198">
    <property type="entry name" value="RhoGAP_dom"/>
</dbReference>
<protein>
    <submittedName>
        <fullName evidence="3">Rho-type GTPase activating protein Rga6</fullName>
    </submittedName>
</protein>
<dbReference type="GO" id="GO:0097575">
    <property type="term" value="C:lateral cell cortex"/>
    <property type="evidence" value="ECO:0007669"/>
    <property type="project" value="EnsemblFungi"/>
</dbReference>
<dbReference type="GO" id="GO:0031267">
    <property type="term" value="F:small GTPase binding"/>
    <property type="evidence" value="ECO:0007669"/>
    <property type="project" value="EnsemblFungi"/>
</dbReference>
<feature type="region of interest" description="Disordered" evidence="1">
    <location>
        <begin position="582"/>
        <end position="642"/>
    </location>
</feature>
<evidence type="ECO:0000256" key="1">
    <source>
        <dbReference type="SAM" id="MobiDB-lite"/>
    </source>
</evidence>
<dbReference type="OMA" id="LMHFETE"/>
<dbReference type="SMART" id="SM00324">
    <property type="entry name" value="RhoGAP"/>
    <property type="match status" value="1"/>
</dbReference>
<evidence type="ECO:0000313" key="3">
    <source>
        <dbReference type="EMBL" id="EPY50543.1"/>
    </source>
</evidence>
<feature type="region of interest" description="Disordered" evidence="1">
    <location>
        <begin position="1"/>
        <end position="54"/>
    </location>
</feature>
<feature type="domain" description="Rho-GAP" evidence="2">
    <location>
        <begin position="324"/>
        <end position="544"/>
    </location>
</feature>
<dbReference type="AlphaFoldDB" id="S9VRH5"/>
<dbReference type="GO" id="GO:0035839">
    <property type="term" value="C:non-growing cell tip"/>
    <property type="evidence" value="ECO:0007669"/>
    <property type="project" value="EnsemblFungi"/>
</dbReference>
<feature type="compositionally biased region" description="Basic and acidic residues" evidence="1">
    <location>
        <begin position="687"/>
        <end position="698"/>
    </location>
</feature>
<dbReference type="PROSITE" id="PS50238">
    <property type="entry name" value="RHOGAP"/>
    <property type="match status" value="1"/>
</dbReference>
<dbReference type="Gene3D" id="1.10.555.10">
    <property type="entry name" value="Rho GTPase activation protein"/>
    <property type="match status" value="1"/>
</dbReference>
<dbReference type="HOGENOM" id="CLU_372617_0_0_1"/>
<feature type="compositionally biased region" description="Low complexity" evidence="1">
    <location>
        <begin position="247"/>
        <end position="263"/>
    </location>
</feature>
<accession>S9VRH5</accession>
<dbReference type="GO" id="GO:0005096">
    <property type="term" value="F:GTPase activator activity"/>
    <property type="evidence" value="ECO:0007669"/>
    <property type="project" value="EnsemblFungi"/>
</dbReference>
<feature type="region of interest" description="Disordered" evidence="1">
    <location>
        <begin position="199"/>
        <end position="271"/>
    </location>
</feature>
<dbReference type="SUPFAM" id="SSF48350">
    <property type="entry name" value="GTPase activation domain, GAP"/>
    <property type="match status" value="1"/>
</dbReference>
<reference evidence="3 4" key="1">
    <citation type="journal article" date="2011" name="Science">
        <title>Comparative functional genomics of the fission yeasts.</title>
        <authorList>
            <person name="Rhind N."/>
            <person name="Chen Z."/>
            <person name="Yassour M."/>
            <person name="Thompson D.A."/>
            <person name="Haas B.J."/>
            <person name="Habib N."/>
            <person name="Wapinski I."/>
            <person name="Roy S."/>
            <person name="Lin M.F."/>
            <person name="Heiman D.I."/>
            <person name="Young S.K."/>
            <person name="Furuya K."/>
            <person name="Guo Y."/>
            <person name="Pidoux A."/>
            <person name="Chen H.M."/>
            <person name="Robbertse B."/>
            <person name="Goldberg J.M."/>
            <person name="Aoki K."/>
            <person name="Bayne E.H."/>
            <person name="Berlin A.M."/>
            <person name="Desjardins C.A."/>
            <person name="Dobbs E."/>
            <person name="Dukaj L."/>
            <person name="Fan L."/>
            <person name="FitzGerald M.G."/>
            <person name="French C."/>
            <person name="Gujja S."/>
            <person name="Hansen K."/>
            <person name="Keifenheim D."/>
            <person name="Levin J.Z."/>
            <person name="Mosher R.A."/>
            <person name="Mueller C.A."/>
            <person name="Pfiffner J."/>
            <person name="Priest M."/>
            <person name="Russ C."/>
            <person name="Smialowska A."/>
            <person name="Swoboda P."/>
            <person name="Sykes S.M."/>
            <person name="Vaughn M."/>
            <person name="Vengrova S."/>
            <person name="Yoder R."/>
            <person name="Zeng Q."/>
            <person name="Allshire R."/>
            <person name="Baulcombe D."/>
            <person name="Birren B.W."/>
            <person name="Brown W."/>
            <person name="Ekwall K."/>
            <person name="Kellis M."/>
            <person name="Leatherwood J."/>
            <person name="Levin H."/>
            <person name="Margalit H."/>
            <person name="Martienssen R."/>
            <person name="Nieduszynski C.A."/>
            <person name="Spatafora J.W."/>
            <person name="Friedman N."/>
            <person name="Dalgaard J.Z."/>
            <person name="Baumann P."/>
            <person name="Niki H."/>
            <person name="Regev A."/>
            <person name="Nusbaum C."/>
        </authorList>
    </citation>
    <scope>NUCLEOTIDE SEQUENCE [LARGE SCALE GENOMIC DNA]</scope>
    <source>
        <strain evidence="4">OY26 / ATCC MYA-4695 / CBS 11777 / NBRC 106824 / NRRL Y48691</strain>
    </source>
</reference>
<dbReference type="GO" id="GO:0007165">
    <property type="term" value="P:signal transduction"/>
    <property type="evidence" value="ECO:0007669"/>
    <property type="project" value="InterPro"/>
</dbReference>
<feature type="region of interest" description="Disordered" evidence="1">
    <location>
        <begin position="677"/>
        <end position="732"/>
    </location>
</feature>
<name>S9VRH5_SCHCR</name>
<dbReference type="EMBL" id="KE546993">
    <property type="protein sequence ID" value="EPY50543.1"/>
    <property type="molecule type" value="Genomic_DNA"/>
</dbReference>
<dbReference type="OrthoDB" id="5391479at2759"/>
<feature type="compositionally biased region" description="Polar residues" evidence="1">
    <location>
        <begin position="199"/>
        <end position="235"/>
    </location>
</feature>